<dbReference type="SUPFAM" id="SSF140459">
    <property type="entry name" value="PE/PPE dimer-like"/>
    <property type="match status" value="1"/>
</dbReference>
<evidence type="ECO:0000259" key="3">
    <source>
        <dbReference type="Pfam" id="PF00823"/>
    </source>
</evidence>
<evidence type="ECO:0000256" key="1">
    <source>
        <dbReference type="ARBA" id="ARBA00010652"/>
    </source>
</evidence>
<dbReference type="HOGENOM" id="CLU_527515_0_0_11"/>
<feature type="compositionally biased region" description="Basic and acidic residues" evidence="2">
    <location>
        <begin position="492"/>
        <end position="501"/>
    </location>
</feature>
<protein>
    <submittedName>
        <fullName evidence="4">Mg chelatase, cobalamin biosynthesis protein CobN</fullName>
    </submittedName>
</protein>
<dbReference type="EMBL" id="JH636049">
    <property type="protein sequence ID" value="EID54472.1"/>
    <property type="molecule type" value="Genomic_DNA"/>
</dbReference>
<dbReference type="Gene3D" id="1.20.1260.20">
    <property type="entry name" value="PPE superfamily"/>
    <property type="match status" value="1"/>
</dbReference>
<keyword evidence="5" id="KW-1185">Reference proteome</keyword>
<feature type="region of interest" description="Disordered" evidence="2">
    <location>
        <begin position="200"/>
        <end position="311"/>
    </location>
</feature>
<feature type="region of interest" description="Disordered" evidence="2">
    <location>
        <begin position="327"/>
        <end position="430"/>
    </location>
</feature>
<comment type="similarity">
    <text evidence="1">Belongs to the mycobacterial PPE family.</text>
</comment>
<dbReference type="STRING" id="882086.SacxiDRAFT_2242"/>
<dbReference type="Proteomes" id="UP000004691">
    <property type="component" value="Unassembled WGS sequence"/>
</dbReference>
<dbReference type="AlphaFoldDB" id="I0V2W9"/>
<dbReference type="OrthoDB" id="3695206at2"/>
<name>I0V2W9_9PSEU</name>
<accession>I0V2W9</accession>
<feature type="region of interest" description="Disordered" evidence="2">
    <location>
        <begin position="467"/>
        <end position="560"/>
    </location>
</feature>
<dbReference type="Pfam" id="PF00823">
    <property type="entry name" value="PPE"/>
    <property type="match status" value="1"/>
</dbReference>
<feature type="compositionally biased region" description="Low complexity" evidence="2">
    <location>
        <begin position="211"/>
        <end position="274"/>
    </location>
</feature>
<feature type="compositionally biased region" description="Acidic residues" evidence="2">
    <location>
        <begin position="551"/>
        <end position="560"/>
    </location>
</feature>
<dbReference type="RefSeq" id="WP_006238621.1">
    <property type="nucleotide sequence ID" value="NZ_JH636049.1"/>
</dbReference>
<dbReference type="eggNOG" id="COG5651">
    <property type="taxonomic scope" value="Bacteria"/>
</dbReference>
<dbReference type="InterPro" id="IPR000030">
    <property type="entry name" value="PPE_dom"/>
</dbReference>
<feature type="domain" description="PPE" evidence="3">
    <location>
        <begin position="32"/>
        <end position="175"/>
    </location>
</feature>
<feature type="compositionally biased region" description="Polar residues" evidence="2">
    <location>
        <begin position="297"/>
        <end position="306"/>
    </location>
</feature>
<evidence type="ECO:0000256" key="2">
    <source>
        <dbReference type="SAM" id="MobiDB-lite"/>
    </source>
</evidence>
<proteinExistence type="inferred from homology"/>
<evidence type="ECO:0000313" key="4">
    <source>
        <dbReference type="EMBL" id="EID54472.1"/>
    </source>
</evidence>
<evidence type="ECO:0000313" key="5">
    <source>
        <dbReference type="Proteomes" id="UP000004691"/>
    </source>
</evidence>
<sequence length="560" mass="55326">MNDVDIAAQAARIRDHRFTGYPNSMLADEIELMRSGRGITGLSEAVTALRAIARVLEDTDDTLRTQLAELGVEWESEAGRDAASAVQGEANFSREAGEKVNDSAERVFAQGEAFNRTLHSLPDPAVLRAPLPEPGIEEFAFSLLGFESDHVRRLEQAVEVREQAIQALDAYARQSGENLQGVPELGPPQRLVATVPERVPESIDAGGGPAGTTSAANAPAAPASQGSVSAPSSPVQPPSGSSGSSMSPGSAQSSTPASFVAPSSVAAPASGTPSQGLTTGSSGRVGAQPVTGAQGPAATTPSGVTQPSAGSVVPPVAAAGVAGAAGAAGKAGAGHGDDAARGRRGPGAAGQVPQGTAGSPETAVADRSVRPVGGAAPGGVGAAPHGAGAAGGGALAGKATQGSPEQLAKGLTSGAVAPEQGTVPGSDVGEVSGVARDGLSVNDLGGGIAALGAGGVAGALSGAERSGRGVGRSAPGAQISPRPLPVGDLPEEELRVQRSSERLNPGGSTHRDAFLEKAAPGEQETGEHVRRFGVEDADLFTDQRMVSPDVIGDDGSDGQL</sequence>
<reference evidence="4 5" key="1">
    <citation type="submission" date="2012-01" db="EMBL/GenBank/DDBJ databases">
        <title>Improved High-Quality Draft sequence of Saccharomonospora xinjiangensis XJ-54.</title>
        <authorList>
            <consortium name="US DOE Joint Genome Institute"/>
            <person name="Lucas S."/>
            <person name="Han J."/>
            <person name="Lapidus A."/>
            <person name="Cheng J.-F."/>
            <person name="Goodwin L."/>
            <person name="Pitluck S."/>
            <person name="Peters L."/>
            <person name="Mikhailova N."/>
            <person name="Teshima H."/>
            <person name="Detter J.C."/>
            <person name="Han C."/>
            <person name="Tapia R."/>
            <person name="Land M."/>
            <person name="Hauser L."/>
            <person name="Kyrpides N."/>
            <person name="Ivanova N."/>
            <person name="Pagani I."/>
            <person name="Brambilla E.-M."/>
            <person name="Klenk H.-P."/>
            <person name="Woyke T."/>
        </authorList>
    </citation>
    <scope>NUCLEOTIDE SEQUENCE [LARGE SCALE GENOMIC DNA]</scope>
    <source>
        <strain evidence="4 5">XJ-54</strain>
    </source>
</reference>
<dbReference type="InterPro" id="IPR038332">
    <property type="entry name" value="PPE_sf"/>
</dbReference>
<gene>
    <name evidence="4" type="ORF">SacxiDRAFT_2242</name>
</gene>
<feature type="compositionally biased region" description="Basic and acidic residues" evidence="2">
    <location>
        <begin position="525"/>
        <end position="534"/>
    </location>
</feature>
<organism evidence="4 5">
    <name type="scientific">Saccharomonospora xinjiangensis XJ-54</name>
    <dbReference type="NCBI Taxonomy" id="882086"/>
    <lineage>
        <taxon>Bacteria</taxon>
        <taxon>Bacillati</taxon>
        <taxon>Actinomycetota</taxon>
        <taxon>Actinomycetes</taxon>
        <taxon>Pseudonocardiales</taxon>
        <taxon>Pseudonocardiaceae</taxon>
        <taxon>Saccharomonospora</taxon>
    </lineage>
</organism>